<name>A0AAQ1G5I6_9GAMM</name>
<dbReference type="NCBIfam" id="TIGR00115">
    <property type="entry name" value="tig"/>
    <property type="match status" value="1"/>
</dbReference>
<dbReference type="FunFam" id="3.10.50.40:FF:000001">
    <property type="entry name" value="Trigger factor"/>
    <property type="match status" value="1"/>
</dbReference>
<dbReference type="GO" id="GO:0043335">
    <property type="term" value="P:protein unfolding"/>
    <property type="evidence" value="ECO:0007669"/>
    <property type="project" value="TreeGrafter"/>
</dbReference>
<dbReference type="Proteomes" id="UP000243518">
    <property type="component" value="Unassembled WGS sequence"/>
</dbReference>
<comment type="similarity">
    <text evidence="2 12 14">Belongs to the FKBP-type PPIase family. Tig subfamily.</text>
</comment>
<dbReference type="InterPro" id="IPR005215">
    <property type="entry name" value="Trig_fac"/>
</dbReference>
<proteinExistence type="inferred from homology"/>
<dbReference type="Pfam" id="PF00254">
    <property type="entry name" value="FKBP_C"/>
    <property type="match status" value="1"/>
</dbReference>
<comment type="catalytic activity">
    <reaction evidence="1 12 13">
        <text>[protein]-peptidylproline (omega=180) = [protein]-peptidylproline (omega=0)</text>
        <dbReference type="Rhea" id="RHEA:16237"/>
        <dbReference type="Rhea" id="RHEA-COMP:10747"/>
        <dbReference type="Rhea" id="RHEA-COMP:10748"/>
        <dbReference type="ChEBI" id="CHEBI:83833"/>
        <dbReference type="ChEBI" id="CHEBI:83834"/>
        <dbReference type="EC" id="5.2.1.8"/>
    </reaction>
</comment>
<evidence type="ECO:0000256" key="9">
    <source>
        <dbReference type="ARBA" id="ARBA00023235"/>
    </source>
</evidence>
<keyword evidence="10 12" id="KW-0131">Cell cycle</keyword>
<dbReference type="GO" id="GO:0043022">
    <property type="term" value="F:ribosome binding"/>
    <property type="evidence" value="ECO:0007669"/>
    <property type="project" value="TreeGrafter"/>
</dbReference>
<evidence type="ECO:0000256" key="2">
    <source>
        <dbReference type="ARBA" id="ARBA00005464"/>
    </source>
</evidence>
<dbReference type="SUPFAM" id="SSF109998">
    <property type="entry name" value="Triger factor/SurA peptide-binding domain-like"/>
    <property type="match status" value="1"/>
</dbReference>
<keyword evidence="8 12" id="KW-0143">Chaperone</keyword>
<evidence type="ECO:0000256" key="6">
    <source>
        <dbReference type="ARBA" id="ARBA00022618"/>
    </source>
</evidence>
<dbReference type="SUPFAM" id="SSF102735">
    <property type="entry name" value="Trigger factor ribosome-binding domain"/>
    <property type="match status" value="1"/>
</dbReference>
<dbReference type="SUPFAM" id="SSF54534">
    <property type="entry name" value="FKBP-like"/>
    <property type="match status" value="1"/>
</dbReference>
<sequence>MQVSVETTSGLERRMTVGIPADRIENEVNKRLQQTAKRARVDGFRPGKVPMSVIRKRFGASAHQEVIGEVIQSSFYEAIMQEKLNPAGAPSVEPKSMEAGKDFEYVATFEVYPEVTLAGFEAISVERPESEVTEADVDTMLETLRKQNTRFEAVERAAENGDQVTIDFVGKIDGEAFQGGTANGTNLVLGSGRMIPGFEEGLVGAKAGDSLTLNVTFPEDYQNLDLAGKAAEFETTVQAVAAPALPELNDEFFAQFGVNEGGLEGFRAEVRKNMERELRQAIKTKVKGQVMDGLLKTNTVEVPKALISNEIDRLREQAVQQFGGANIQASQLPAELFEEQAKRRVSLGLIVAEVVKQNDIKPDNDRVRAMVEELASAYQEPEQVINWYYQNEQQLGEIQSVVLEEQVVDTVLQKAQVTDKKVAYEEAVKPAQPAQVEAGEAEEAKADE</sequence>
<evidence type="ECO:0000256" key="4">
    <source>
        <dbReference type="ARBA" id="ARBA00016902"/>
    </source>
</evidence>
<reference evidence="16 17" key="1">
    <citation type="submission" date="2016-10" db="EMBL/GenBank/DDBJ databases">
        <authorList>
            <person name="Varghese N."/>
            <person name="Submissions S."/>
        </authorList>
    </citation>
    <scope>NUCLEOTIDE SEQUENCE [LARGE SCALE GENOMIC DNA]</scope>
    <source>
        <strain evidence="16 17">CECT 8317</strain>
    </source>
</reference>
<dbReference type="AlphaFoldDB" id="A0AAQ1G5I6"/>
<comment type="caution">
    <text evidence="16">The sequence shown here is derived from an EMBL/GenBank/DDBJ whole genome shotgun (WGS) entry which is preliminary data.</text>
</comment>
<organism evidence="16 17">
    <name type="scientific">Halopseudomonas aestusnigri</name>
    <dbReference type="NCBI Taxonomy" id="857252"/>
    <lineage>
        <taxon>Bacteria</taxon>
        <taxon>Pseudomonadati</taxon>
        <taxon>Pseudomonadota</taxon>
        <taxon>Gammaproteobacteria</taxon>
        <taxon>Pseudomonadales</taxon>
        <taxon>Pseudomonadaceae</taxon>
        <taxon>Halopseudomonas</taxon>
    </lineage>
</organism>
<evidence type="ECO:0000256" key="13">
    <source>
        <dbReference type="PROSITE-ProRule" id="PRU00277"/>
    </source>
</evidence>
<dbReference type="Pfam" id="PF05697">
    <property type="entry name" value="Trigger_N"/>
    <property type="match status" value="1"/>
</dbReference>
<dbReference type="InterPro" id="IPR037041">
    <property type="entry name" value="Trigger_fac_C_sf"/>
</dbReference>
<dbReference type="InterPro" id="IPR046357">
    <property type="entry name" value="PPIase_dom_sf"/>
</dbReference>
<keyword evidence="7 12" id="KW-0697">Rotamase</keyword>
<dbReference type="PROSITE" id="PS50059">
    <property type="entry name" value="FKBP_PPIASE"/>
    <property type="match status" value="1"/>
</dbReference>
<evidence type="ECO:0000256" key="5">
    <source>
        <dbReference type="ARBA" id="ARBA00022490"/>
    </source>
</evidence>
<comment type="domain">
    <text evidence="12">Consists of 3 domains; the N-terminus binds the ribosome, the middle domain has PPIase activity, while the C-terminus has intrinsic chaperone activity on its own.</text>
</comment>
<evidence type="ECO:0000256" key="8">
    <source>
        <dbReference type="ARBA" id="ARBA00023186"/>
    </source>
</evidence>
<dbReference type="PIRSF" id="PIRSF003095">
    <property type="entry name" value="Trigger_factor"/>
    <property type="match status" value="1"/>
</dbReference>
<keyword evidence="5 12" id="KW-0963">Cytoplasm</keyword>
<evidence type="ECO:0000256" key="12">
    <source>
        <dbReference type="HAMAP-Rule" id="MF_00303"/>
    </source>
</evidence>
<dbReference type="Gene3D" id="3.30.70.1050">
    <property type="entry name" value="Trigger factor ribosome-binding domain"/>
    <property type="match status" value="1"/>
</dbReference>
<evidence type="ECO:0000256" key="3">
    <source>
        <dbReference type="ARBA" id="ARBA00013194"/>
    </source>
</evidence>
<dbReference type="PANTHER" id="PTHR30560:SF3">
    <property type="entry name" value="TRIGGER FACTOR-LIKE PROTEIN TIG, CHLOROPLASTIC"/>
    <property type="match status" value="1"/>
</dbReference>
<dbReference type="GO" id="GO:0044183">
    <property type="term" value="F:protein folding chaperone"/>
    <property type="evidence" value="ECO:0007669"/>
    <property type="project" value="TreeGrafter"/>
</dbReference>
<dbReference type="Gene3D" id="3.10.50.40">
    <property type="match status" value="1"/>
</dbReference>
<evidence type="ECO:0000313" key="16">
    <source>
        <dbReference type="EMBL" id="SEF84438.1"/>
    </source>
</evidence>
<gene>
    <name evidence="12" type="primary">tig</name>
    <name evidence="16" type="ORF">SAMN05216586_10289</name>
</gene>
<dbReference type="InterPro" id="IPR008880">
    <property type="entry name" value="Trigger_fac_C"/>
</dbReference>
<dbReference type="EMBL" id="FNVE01000002">
    <property type="protein sequence ID" value="SEF84438.1"/>
    <property type="molecule type" value="Genomic_DNA"/>
</dbReference>
<accession>A0AAQ1G5I6</accession>
<dbReference type="GO" id="GO:0051301">
    <property type="term" value="P:cell division"/>
    <property type="evidence" value="ECO:0007669"/>
    <property type="project" value="UniProtKB-KW"/>
</dbReference>
<dbReference type="InterPro" id="IPR027304">
    <property type="entry name" value="Trigger_fact/SurA_dom_sf"/>
</dbReference>
<protein>
    <recommendedName>
        <fullName evidence="4 12">Trigger factor</fullName>
        <shortName evidence="12">TF</shortName>
        <ecNumber evidence="3 12">5.2.1.8</ecNumber>
    </recommendedName>
    <alternativeName>
        <fullName evidence="11 12">PPIase</fullName>
    </alternativeName>
</protein>
<evidence type="ECO:0000256" key="1">
    <source>
        <dbReference type="ARBA" id="ARBA00000971"/>
    </source>
</evidence>
<feature type="domain" description="PPIase FKBP-type" evidence="15">
    <location>
        <begin position="161"/>
        <end position="221"/>
    </location>
</feature>
<evidence type="ECO:0000256" key="14">
    <source>
        <dbReference type="RuleBase" id="RU003914"/>
    </source>
</evidence>
<dbReference type="GO" id="GO:0051083">
    <property type="term" value="P:'de novo' cotranslational protein folding"/>
    <property type="evidence" value="ECO:0007669"/>
    <property type="project" value="TreeGrafter"/>
</dbReference>
<dbReference type="GO" id="GO:0005737">
    <property type="term" value="C:cytoplasm"/>
    <property type="evidence" value="ECO:0007669"/>
    <property type="project" value="UniProtKB-SubCell"/>
</dbReference>
<keyword evidence="6 12" id="KW-0132">Cell division</keyword>
<comment type="function">
    <text evidence="12">Involved in protein export. Acts as a chaperone by maintaining the newly synthesized protein in an open conformation. Functions as a peptidyl-prolyl cis-trans isomerase.</text>
</comment>
<comment type="subcellular location">
    <subcellularLocation>
        <location evidence="12">Cytoplasm</location>
    </subcellularLocation>
    <text evidence="12">About half TF is bound to the ribosome near the polypeptide exit tunnel while the other half is free in the cytoplasm.</text>
</comment>
<dbReference type="InterPro" id="IPR008881">
    <property type="entry name" value="Trigger_fac_ribosome-bd_bac"/>
</dbReference>
<evidence type="ECO:0000256" key="11">
    <source>
        <dbReference type="ARBA" id="ARBA00029986"/>
    </source>
</evidence>
<dbReference type="GO" id="GO:0015031">
    <property type="term" value="P:protein transport"/>
    <property type="evidence" value="ECO:0007669"/>
    <property type="project" value="UniProtKB-UniRule"/>
</dbReference>
<dbReference type="InterPro" id="IPR036611">
    <property type="entry name" value="Trigger_fac_ribosome-bd_sf"/>
</dbReference>
<dbReference type="GO" id="GO:0003755">
    <property type="term" value="F:peptidyl-prolyl cis-trans isomerase activity"/>
    <property type="evidence" value="ECO:0007669"/>
    <property type="project" value="UniProtKB-UniRule"/>
</dbReference>
<dbReference type="RefSeq" id="WP_088274018.1">
    <property type="nucleotide sequence ID" value="NZ_FNVE01000002.1"/>
</dbReference>
<dbReference type="FunFam" id="3.30.70.1050:FF:000001">
    <property type="entry name" value="Trigger factor"/>
    <property type="match status" value="1"/>
</dbReference>
<keyword evidence="9 12" id="KW-0413">Isomerase</keyword>
<dbReference type="Pfam" id="PF05698">
    <property type="entry name" value="Trigger_C"/>
    <property type="match status" value="1"/>
</dbReference>
<dbReference type="HAMAP" id="MF_00303">
    <property type="entry name" value="Trigger_factor_Tig"/>
    <property type="match status" value="1"/>
</dbReference>
<dbReference type="InterPro" id="IPR001179">
    <property type="entry name" value="PPIase_FKBP_dom"/>
</dbReference>
<evidence type="ECO:0000256" key="7">
    <source>
        <dbReference type="ARBA" id="ARBA00023110"/>
    </source>
</evidence>
<keyword evidence="17" id="KW-1185">Reference proteome</keyword>
<evidence type="ECO:0000259" key="15">
    <source>
        <dbReference type="PROSITE" id="PS50059"/>
    </source>
</evidence>
<evidence type="ECO:0000256" key="10">
    <source>
        <dbReference type="ARBA" id="ARBA00023306"/>
    </source>
</evidence>
<dbReference type="Gene3D" id="1.10.3120.10">
    <property type="entry name" value="Trigger factor, C-terminal domain"/>
    <property type="match status" value="1"/>
</dbReference>
<dbReference type="PANTHER" id="PTHR30560">
    <property type="entry name" value="TRIGGER FACTOR CHAPERONE AND PEPTIDYL-PROLYL CIS/TRANS ISOMERASE"/>
    <property type="match status" value="1"/>
</dbReference>
<evidence type="ECO:0000313" key="17">
    <source>
        <dbReference type="Proteomes" id="UP000243518"/>
    </source>
</evidence>
<dbReference type="EC" id="5.2.1.8" evidence="3 12"/>